<feature type="chain" id="PRO_5019742286" description="Sphingomyelin phosphodiesterase" evidence="12">
    <location>
        <begin position="19"/>
        <end position="681"/>
    </location>
</feature>
<feature type="domain" description="Sphingomyelin phosphodiesterase C-terminal" evidence="14">
    <location>
        <begin position="551"/>
        <end position="669"/>
    </location>
</feature>
<dbReference type="GO" id="GO:0005615">
    <property type="term" value="C:extracellular space"/>
    <property type="evidence" value="ECO:0007669"/>
    <property type="project" value="TreeGrafter"/>
</dbReference>
<evidence type="ECO:0000256" key="9">
    <source>
        <dbReference type="PIRNR" id="PIRNR000948"/>
    </source>
</evidence>
<evidence type="ECO:0000256" key="10">
    <source>
        <dbReference type="PIRSR" id="PIRSR000948-1"/>
    </source>
</evidence>
<keyword evidence="5 12" id="KW-0732">Signal</keyword>
<dbReference type="GO" id="GO:0046872">
    <property type="term" value="F:metal ion binding"/>
    <property type="evidence" value="ECO:0007669"/>
    <property type="project" value="UniProtKB-KW"/>
</dbReference>
<evidence type="ECO:0000313" key="16">
    <source>
        <dbReference type="Proteomes" id="UP000291343"/>
    </source>
</evidence>
<dbReference type="InParanoid" id="A0A482XV04"/>
<gene>
    <name evidence="15" type="ORF">LSTR_LSTR008383</name>
</gene>
<comment type="function">
    <text evidence="9">Converts sphingomyelin to ceramide.</text>
</comment>
<comment type="caution">
    <text evidence="15">The sequence shown here is derived from an EMBL/GenBank/DDBJ whole genome shotgun (WGS) entry which is preliminary data.</text>
</comment>
<protein>
    <recommendedName>
        <fullName evidence="9">Sphingomyelin phosphodiesterase</fullName>
        <ecNumber evidence="9">3.1.4.12</ecNumber>
    </recommendedName>
</protein>
<feature type="binding site" evidence="10">
    <location>
        <position position="487"/>
    </location>
    <ligand>
        <name>Zn(2+)</name>
        <dbReference type="ChEBI" id="CHEBI:29105"/>
        <label>2</label>
    </ligand>
</feature>
<feature type="binding site" evidence="10">
    <location>
        <position position="341"/>
    </location>
    <ligand>
        <name>Zn(2+)</name>
        <dbReference type="ChEBI" id="CHEBI:29105"/>
        <label>2</label>
    </ligand>
</feature>
<dbReference type="InterPro" id="IPR041805">
    <property type="entry name" value="ASMase/PPN1_MPP"/>
</dbReference>
<evidence type="ECO:0000256" key="12">
    <source>
        <dbReference type="SAM" id="SignalP"/>
    </source>
</evidence>
<keyword evidence="16" id="KW-1185">Reference proteome</keyword>
<feature type="binding site" evidence="10">
    <location>
        <position position="523"/>
    </location>
    <ligand>
        <name>Zn(2+)</name>
        <dbReference type="ChEBI" id="CHEBI:29105"/>
        <label>1</label>
    </ligand>
</feature>
<keyword evidence="4 10" id="KW-0479">Metal-binding</keyword>
<feature type="domain" description="Calcineurin-like phosphoesterase" evidence="13">
    <location>
        <begin position="261"/>
        <end position="524"/>
    </location>
</feature>
<feature type="binding site" evidence="10">
    <location>
        <position position="521"/>
    </location>
    <ligand>
        <name>Zn(2+)</name>
        <dbReference type="ChEBI" id="CHEBI:29105"/>
        <label>2</label>
    </ligand>
</feature>
<dbReference type="Proteomes" id="UP000291343">
    <property type="component" value="Unassembled WGS sequence"/>
</dbReference>
<evidence type="ECO:0000256" key="4">
    <source>
        <dbReference type="ARBA" id="ARBA00022723"/>
    </source>
</evidence>
<keyword evidence="8" id="KW-0325">Glycoprotein</keyword>
<dbReference type="Pfam" id="PF00149">
    <property type="entry name" value="Metallophos"/>
    <property type="match status" value="1"/>
</dbReference>
<keyword evidence="3" id="KW-0964">Secreted</keyword>
<dbReference type="PIRSF" id="PIRSF000948">
    <property type="entry name" value="Sphingomy_PDE"/>
    <property type="match status" value="1"/>
</dbReference>
<evidence type="ECO:0000256" key="6">
    <source>
        <dbReference type="ARBA" id="ARBA00022801"/>
    </source>
</evidence>
<evidence type="ECO:0000256" key="5">
    <source>
        <dbReference type="ARBA" id="ARBA00022729"/>
    </source>
</evidence>
<comment type="cofactor">
    <cofactor evidence="10">
        <name>Zn(2+)</name>
        <dbReference type="ChEBI" id="CHEBI:29105"/>
    </cofactor>
    <text evidence="10">Binds 2 Zn(2+) ions per subunit.</text>
</comment>
<dbReference type="STRING" id="195883.A0A482XV04"/>
<feature type="binding site" evidence="10">
    <location>
        <position position="341"/>
    </location>
    <ligand>
        <name>Zn(2+)</name>
        <dbReference type="ChEBI" id="CHEBI:29105"/>
        <label>1</label>
    </ligand>
</feature>
<comment type="similarity">
    <text evidence="2 9">Belongs to the acid sphingomyelinase family.</text>
</comment>
<feature type="binding site" evidence="10">
    <location>
        <position position="380"/>
    </location>
    <ligand>
        <name>Zn(2+)</name>
        <dbReference type="ChEBI" id="CHEBI:29105"/>
        <label>2</label>
    </ligand>
</feature>
<dbReference type="GO" id="GO:0016020">
    <property type="term" value="C:membrane"/>
    <property type="evidence" value="ECO:0007669"/>
    <property type="project" value="GOC"/>
</dbReference>
<reference evidence="15 16" key="1">
    <citation type="journal article" date="2017" name="Gigascience">
        <title>Genome sequence of the small brown planthopper, Laodelphax striatellus.</title>
        <authorList>
            <person name="Zhu J."/>
            <person name="Jiang F."/>
            <person name="Wang X."/>
            <person name="Yang P."/>
            <person name="Bao Y."/>
            <person name="Zhao W."/>
            <person name="Wang W."/>
            <person name="Lu H."/>
            <person name="Wang Q."/>
            <person name="Cui N."/>
            <person name="Li J."/>
            <person name="Chen X."/>
            <person name="Luo L."/>
            <person name="Yu J."/>
            <person name="Kang L."/>
            <person name="Cui F."/>
        </authorList>
    </citation>
    <scope>NUCLEOTIDE SEQUENCE [LARGE SCALE GENOMIC DNA]</scope>
    <source>
        <strain evidence="15">Lst14</strain>
    </source>
</reference>
<feature type="disulfide bond" evidence="11">
    <location>
        <begin position="646"/>
        <end position="650"/>
    </location>
</feature>
<dbReference type="InterPro" id="IPR004843">
    <property type="entry name" value="Calcineurin-like_PHP"/>
</dbReference>
<dbReference type="PANTHER" id="PTHR10340">
    <property type="entry name" value="SPHINGOMYELIN PHOSPHODIESTERASE"/>
    <property type="match status" value="1"/>
</dbReference>
<dbReference type="OrthoDB" id="282973at2759"/>
<evidence type="ECO:0000256" key="1">
    <source>
        <dbReference type="ARBA" id="ARBA00004613"/>
    </source>
</evidence>
<evidence type="ECO:0000259" key="13">
    <source>
        <dbReference type="Pfam" id="PF00149"/>
    </source>
</evidence>
<keyword evidence="7 10" id="KW-0862">Zinc</keyword>
<dbReference type="GO" id="GO:0016798">
    <property type="term" value="F:hydrolase activity, acting on glycosyl bonds"/>
    <property type="evidence" value="ECO:0007669"/>
    <property type="project" value="UniProtKB-KW"/>
</dbReference>
<name>A0A482XV04_LAOST</name>
<dbReference type="CDD" id="cd00842">
    <property type="entry name" value="MPP_ASMase"/>
    <property type="match status" value="1"/>
</dbReference>
<dbReference type="PANTHER" id="PTHR10340:SF29">
    <property type="entry name" value="SPHINGOMYELIN PHOSPHODIESTERASE"/>
    <property type="match status" value="1"/>
</dbReference>
<dbReference type="InterPro" id="IPR011160">
    <property type="entry name" value="Sphingomy_PDE"/>
</dbReference>
<organism evidence="15 16">
    <name type="scientific">Laodelphax striatellus</name>
    <name type="common">Small brown planthopper</name>
    <name type="synonym">Delphax striatella</name>
    <dbReference type="NCBI Taxonomy" id="195883"/>
    <lineage>
        <taxon>Eukaryota</taxon>
        <taxon>Metazoa</taxon>
        <taxon>Ecdysozoa</taxon>
        <taxon>Arthropoda</taxon>
        <taxon>Hexapoda</taxon>
        <taxon>Insecta</taxon>
        <taxon>Pterygota</taxon>
        <taxon>Neoptera</taxon>
        <taxon>Paraneoptera</taxon>
        <taxon>Hemiptera</taxon>
        <taxon>Auchenorrhyncha</taxon>
        <taxon>Fulgoroidea</taxon>
        <taxon>Delphacidae</taxon>
        <taxon>Criomorphinae</taxon>
        <taxon>Laodelphax</taxon>
    </lineage>
</organism>
<feature type="disulfide bond" evidence="11">
    <location>
        <begin position="283"/>
        <end position="288"/>
    </location>
</feature>
<feature type="binding site" evidence="10">
    <location>
        <position position="270"/>
    </location>
    <ligand>
        <name>Zn(2+)</name>
        <dbReference type="ChEBI" id="CHEBI:29105"/>
        <label>1</label>
    </ligand>
</feature>
<dbReference type="EMBL" id="QKKF02000377">
    <property type="protein sequence ID" value="RZF49097.1"/>
    <property type="molecule type" value="Genomic_DNA"/>
</dbReference>
<comment type="catalytic activity">
    <reaction evidence="9">
        <text>a sphingomyelin + H2O = phosphocholine + an N-acylsphing-4-enine + H(+)</text>
        <dbReference type="Rhea" id="RHEA:19253"/>
        <dbReference type="ChEBI" id="CHEBI:15377"/>
        <dbReference type="ChEBI" id="CHEBI:15378"/>
        <dbReference type="ChEBI" id="CHEBI:17636"/>
        <dbReference type="ChEBI" id="CHEBI:52639"/>
        <dbReference type="ChEBI" id="CHEBI:295975"/>
        <dbReference type="EC" id="3.1.4.12"/>
    </reaction>
</comment>
<comment type="subcellular location">
    <subcellularLocation>
        <location evidence="1">Secreted</location>
    </subcellularLocation>
</comment>
<dbReference type="GO" id="GO:0006685">
    <property type="term" value="P:sphingomyelin catabolic process"/>
    <property type="evidence" value="ECO:0007669"/>
    <property type="project" value="UniProtKB-UniRule"/>
</dbReference>
<proteinExistence type="inferred from homology"/>
<dbReference type="AlphaFoldDB" id="A0A482XV04"/>
<dbReference type="SMR" id="A0A482XV04"/>
<evidence type="ECO:0000256" key="7">
    <source>
        <dbReference type="ARBA" id="ARBA00022833"/>
    </source>
</evidence>
<dbReference type="SUPFAM" id="SSF56300">
    <property type="entry name" value="Metallo-dependent phosphatases"/>
    <property type="match status" value="1"/>
</dbReference>
<dbReference type="InterPro" id="IPR045473">
    <property type="entry name" value="ASM_C"/>
</dbReference>
<dbReference type="EC" id="3.1.4.12" evidence="9"/>
<feature type="binding site" evidence="10">
    <location>
        <position position="268"/>
    </location>
    <ligand>
        <name>Zn(2+)</name>
        <dbReference type="ChEBI" id="CHEBI:29105"/>
        <label>1</label>
    </ligand>
</feature>
<feature type="disulfide bond" evidence="11">
    <location>
        <begin position="142"/>
        <end position="153"/>
    </location>
</feature>
<feature type="disulfide bond" evidence="11">
    <location>
        <begin position="289"/>
        <end position="312"/>
    </location>
</feature>
<evidence type="ECO:0000259" key="14">
    <source>
        <dbReference type="Pfam" id="PF19272"/>
    </source>
</evidence>
<feature type="signal peptide" evidence="12">
    <location>
        <begin position="1"/>
        <end position="18"/>
    </location>
</feature>
<sequence length="681" mass="77441">MQFLGYLLILLAQDFAIAKRAYILDNVIDNTVSQTVKSQGRLHQLRSQQRLFGIDYIYDYFTSFYDEMSSYVTDGVIGETLQSFIENFALPEGVKEGDLSELPDYTKSSLCMICDTGMGNLLSAYYYGLPGSFIEQMAVSTCKLFRLQTPSVCEGLIHLNMEVILHIADRMGNMSSKQFCGTILESLECYGPDPIVNWEVDLSFVGEKPKMAMLRGNSLDGTESAESAGAESARYSQFFTSLFKGRDDSEDGDVSDGGGLMQVVQITDLHYDPEYMVGGQSGCDEPLCCRQYQGVAAKPDQAAGKWGDYRYCDIPWYVVENAITTIASQHKEAKYVYMTGDIIPHNVWSTTKEDNIRSIQHSGSRFKEILGEKVYPILGNHEPHPANVFAPPYIEKENSTEWLYEAFFDAWGSNLPPDARETFLKGGYYTVSPEPGFRIIALNNMFAYTYNWWMIMDPVDPASELEWFASTLYEAESNDEKVHILAHIPPGTPDQLKIWSREYARIIRRFDHIITGQFNGHTHKEQFNVYMDSESGQPSNVAYNAGSVTPYANSNPNYRVYSVDSSTWELQDYETFIYNVTEANLNEDSSPKWYRLYSFKEAYGVNSMRPEDVRDLVYRMASNNTLMKEYNRNFIKAGDTGLQKECNEHCMRTRLCEMVTTVSGDFSECKPLLKNFKKPES</sequence>
<keyword evidence="6 9" id="KW-0378">Hydrolase</keyword>
<dbReference type="InterPro" id="IPR029052">
    <property type="entry name" value="Metallo-depent_PP-like"/>
</dbReference>
<dbReference type="GO" id="GO:0005764">
    <property type="term" value="C:lysosome"/>
    <property type="evidence" value="ECO:0007669"/>
    <property type="project" value="TreeGrafter"/>
</dbReference>
<dbReference type="Gene3D" id="3.60.21.10">
    <property type="match status" value="1"/>
</dbReference>
<keyword evidence="9" id="KW-0326">Glycosidase</keyword>
<dbReference type="FunCoup" id="A0A482XV04">
    <property type="interactions" value="40"/>
</dbReference>
<evidence type="ECO:0000256" key="2">
    <source>
        <dbReference type="ARBA" id="ARBA00008234"/>
    </source>
</evidence>
<keyword evidence="11" id="KW-1015">Disulfide bond</keyword>
<evidence type="ECO:0000313" key="15">
    <source>
        <dbReference type="EMBL" id="RZF49097.1"/>
    </source>
</evidence>
<accession>A0A482XV04</accession>
<dbReference type="Pfam" id="PF19272">
    <property type="entry name" value="ASMase_C"/>
    <property type="match status" value="1"/>
</dbReference>
<evidence type="ECO:0000256" key="3">
    <source>
        <dbReference type="ARBA" id="ARBA00022525"/>
    </source>
</evidence>
<dbReference type="GO" id="GO:0046513">
    <property type="term" value="P:ceramide biosynthetic process"/>
    <property type="evidence" value="ECO:0007669"/>
    <property type="project" value="TreeGrafter"/>
</dbReference>
<evidence type="ECO:0000256" key="8">
    <source>
        <dbReference type="ARBA" id="ARBA00023180"/>
    </source>
</evidence>
<evidence type="ECO:0000256" key="11">
    <source>
        <dbReference type="PIRSR" id="PIRSR000948-2"/>
    </source>
</evidence>
<dbReference type="GO" id="GO:0061750">
    <property type="term" value="F:acid sphingomyelin phosphodiesterase activity"/>
    <property type="evidence" value="ECO:0007669"/>
    <property type="project" value="TreeGrafter"/>
</dbReference>